<feature type="domain" description="Homeobox" evidence="10">
    <location>
        <begin position="324"/>
        <end position="384"/>
    </location>
</feature>
<sequence length="458" mass="52885">MSLKGAQQSPRLTSFLIKDILASNEDENASETAVYEDSISSESSHSSVLAESEQDSPKPFPFSDSRNGFDETGSGHDDGFDETHSGHESHNDWSENRFEHYDYVSTGFANQRDKTDQVKEIRKQSSPVCSKLRKKRSRAAFTHAQVFELERRFSQQKYLSGPERAGLAAMLKLTETQVKIWFQNRRYKTKRRQLVTAVNCPPITAKKVAVKLETALSLRSMSPNPCPPQLYSAKSKLFSKANQLGFTNKLQFKYYHDVGMFPEVILTRTIWTFSSYNKSESCRLHEAENIWSNGFTSWLNSPRYSPARIRTQISPTKCQLRKHKTNRKPRTPFTTTQLLALERKFRQKQYLSIAERAEFSSSLNLTETQVKIWFQNRRAKAKRLHEAEIENTMPMAFKTCHTYIELTSNESRNCDCHCSMVGTNGPRIYLHDIEGLPWIMNRQFEKSNSRTMTFPTFK</sequence>
<dbReference type="EMBL" id="CACRXK020000015">
    <property type="protein sequence ID" value="CAB3976806.1"/>
    <property type="molecule type" value="Genomic_DNA"/>
</dbReference>
<dbReference type="FunFam" id="1.10.10.60:FF:000134">
    <property type="entry name" value="Homeobox protein MSX-1"/>
    <property type="match status" value="1"/>
</dbReference>
<evidence type="ECO:0000259" key="10">
    <source>
        <dbReference type="PROSITE" id="PS50071"/>
    </source>
</evidence>
<dbReference type="InterPro" id="IPR009057">
    <property type="entry name" value="Homeodomain-like_sf"/>
</dbReference>
<evidence type="ECO:0000313" key="12">
    <source>
        <dbReference type="Proteomes" id="UP001152795"/>
    </source>
</evidence>
<evidence type="ECO:0000313" key="11">
    <source>
        <dbReference type="EMBL" id="CAB3976806.1"/>
    </source>
</evidence>
<keyword evidence="3 7" id="KW-0238">DNA-binding</keyword>
<feature type="DNA-binding region" description="Homeobox" evidence="7">
    <location>
        <begin position="326"/>
        <end position="385"/>
    </location>
</feature>
<dbReference type="PRINTS" id="PR00024">
    <property type="entry name" value="HOMEOBOX"/>
</dbReference>
<dbReference type="AlphaFoldDB" id="A0A6S7FLI7"/>
<feature type="compositionally biased region" description="Low complexity" evidence="9">
    <location>
        <begin position="36"/>
        <end position="51"/>
    </location>
</feature>
<evidence type="ECO:0000256" key="9">
    <source>
        <dbReference type="SAM" id="MobiDB-lite"/>
    </source>
</evidence>
<feature type="region of interest" description="Disordered" evidence="9">
    <location>
        <begin position="22"/>
        <end position="93"/>
    </location>
</feature>
<dbReference type="PROSITE" id="PS50071">
    <property type="entry name" value="HOMEOBOX_2"/>
    <property type="match status" value="2"/>
</dbReference>
<feature type="non-terminal residue" evidence="11">
    <location>
        <position position="1"/>
    </location>
</feature>
<comment type="caution">
    <text evidence="11">The sequence shown here is derived from an EMBL/GenBank/DDBJ whole genome shotgun (WGS) entry which is preliminary data.</text>
</comment>
<accession>A0A6S7FLI7</accession>
<dbReference type="CDD" id="cd00086">
    <property type="entry name" value="homeodomain"/>
    <property type="match status" value="2"/>
</dbReference>
<dbReference type="GO" id="GO:0000977">
    <property type="term" value="F:RNA polymerase II transcription regulatory region sequence-specific DNA binding"/>
    <property type="evidence" value="ECO:0007669"/>
    <property type="project" value="TreeGrafter"/>
</dbReference>
<comment type="similarity">
    <text evidence="6">Belongs to the Msh homeobox family.</text>
</comment>
<dbReference type="OrthoDB" id="6159439at2759"/>
<feature type="domain" description="Homeobox" evidence="10">
    <location>
        <begin position="132"/>
        <end position="192"/>
    </location>
</feature>
<proteinExistence type="inferred from homology"/>
<dbReference type="SMART" id="SM00389">
    <property type="entry name" value="HOX"/>
    <property type="match status" value="2"/>
</dbReference>
<evidence type="ECO:0000256" key="4">
    <source>
        <dbReference type="ARBA" id="ARBA00023155"/>
    </source>
</evidence>
<dbReference type="GO" id="GO:0048598">
    <property type="term" value="P:embryonic morphogenesis"/>
    <property type="evidence" value="ECO:0007669"/>
    <property type="project" value="TreeGrafter"/>
</dbReference>
<dbReference type="PANTHER" id="PTHR24338:SF0">
    <property type="entry name" value="MUSCLE SEGMENTATION HOMEOBOX"/>
    <property type="match status" value="1"/>
</dbReference>
<feature type="compositionally biased region" description="Basic and acidic residues" evidence="9">
    <location>
        <begin position="67"/>
        <end position="93"/>
    </location>
</feature>
<keyword evidence="5 7" id="KW-0539">Nucleus</keyword>
<evidence type="ECO:0000256" key="2">
    <source>
        <dbReference type="ARBA" id="ARBA00022473"/>
    </source>
</evidence>
<dbReference type="GO" id="GO:0005634">
    <property type="term" value="C:nucleus"/>
    <property type="evidence" value="ECO:0007669"/>
    <property type="project" value="UniProtKB-SubCell"/>
</dbReference>
<evidence type="ECO:0000256" key="8">
    <source>
        <dbReference type="RuleBase" id="RU000682"/>
    </source>
</evidence>
<dbReference type="InterPro" id="IPR020479">
    <property type="entry name" value="HD_metazoa"/>
</dbReference>
<feature type="DNA-binding region" description="Homeobox" evidence="7">
    <location>
        <begin position="134"/>
        <end position="193"/>
    </location>
</feature>
<dbReference type="InterPro" id="IPR001356">
    <property type="entry name" value="HD"/>
</dbReference>
<evidence type="ECO:0000256" key="5">
    <source>
        <dbReference type="ARBA" id="ARBA00023242"/>
    </source>
</evidence>
<dbReference type="PANTHER" id="PTHR24338">
    <property type="entry name" value="HOMEOBOX PROTEIN MSX"/>
    <property type="match status" value="1"/>
</dbReference>
<evidence type="ECO:0000256" key="7">
    <source>
        <dbReference type="PROSITE-ProRule" id="PRU00108"/>
    </source>
</evidence>
<dbReference type="InterPro" id="IPR017970">
    <property type="entry name" value="Homeobox_CS"/>
</dbReference>
<dbReference type="SUPFAM" id="SSF46689">
    <property type="entry name" value="Homeodomain-like"/>
    <property type="match status" value="2"/>
</dbReference>
<dbReference type="PROSITE" id="PS00027">
    <property type="entry name" value="HOMEOBOX_1"/>
    <property type="match status" value="2"/>
</dbReference>
<protein>
    <submittedName>
        <fullName evidence="11">Homeobox MSX-1</fullName>
    </submittedName>
</protein>
<dbReference type="GO" id="GO:0000981">
    <property type="term" value="F:DNA-binding transcription factor activity, RNA polymerase II-specific"/>
    <property type="evidence" value="ECO:0007669"/>
    <property type="project" value="InterPro"/>
</dbReference>
<dbReference type="Proteomes" id="UP001152795">
    <property type="component" value="Unassembled WGS sequence"/>
</dbReference>
<reference evidence="11" key="1">
    <citation type="submission" date="2020-04" db="EMBL/GenBank/DDBJ databases">
        <authorList>
            <person name="Alioto T."/>
            <person name="Alioto T."/>
            <person name="Gomez Garrido J."/>
        </authorList>
    </citation>
    <scope>NUCLEOTIDE SEQUENCE</scope>
    <source>
        <strain evidence="11">A484AB</strain>
    </source>
</reference>
<evidence type="ECO:0000256" key="1">
    <source>
        <dbReference type="ARBA" id="ARBA00004123"/>
    </source>
</evidence>
<evidence type="ECO:0000256" key="3">
    <source>
        <dbReference type="ARBA" id="ARBA00023125"/>
    </source>
</evidence>
<evidence type="ECO:0000256" key="6">
    <source>
        <dbReference type="ARBA" id="ARBA00038425"/>
    </source>
</evidence>
<organism evidence="11 12">
    <name type="scientific">Paramuricea clavata</name>
    <name type="common">Red gorgonian</name>
    <name type="synonym">Violescent sea-whip</name>
    <dbReference type="NCBI Taxonomy" id="317549"/>
    <lineage>
        <taxon>Eukaryota</taxon>
        <taxon>Metazoa</taxon>
        <taxon>Cnidaria</taxon>
        <taxon>Anthozoa</taxon>
        <taxon>Octocorallia</taxon>
        <taxon>Malacalcyonacea</taxon>
        <taxon>Plexauridae</taxon>
        <taxon>Paramuricea</taxon>
    </lineage>
</organism>
<gene>
    <name evidence="11" type="ORF">PACLA_8A077520</name>
</gene>
<name>A0A6S7FLI7_PARCT</name>
<keyword evidence="12" id="KW-1185">Reference proteome</keyword>
<comment type="subcellular location">
    <subcellularLocation>
        <location evidence="1 7 8">Nucleus</location>
    </subcellularLocation>
</comment>
<dbReference type="Pfam" id="PF00046">
    <property type="entry name" value="Homeodomain"/>
    <property type="match status" value="2"/>
</dbReference>
<dbReference type="InterPro" id="IPR050674">
    <property type="entry name" value="Msh_Homeobox_Regulators"/>
</dbReference>
<keyword evidence="2" id="KW-0217">Developmental protein</keyword>
<keyword evidence="4 7" id="KW-0371">Homeobox</keyword>
<dbReference type="Gene3D" id="1.10.10.60">
    <property type="entry name" value="Homeodomain-like"/>
    <property type="match status" value="2"/>
</dbReference>